<dbReference type="Pfam" id="PF13144">
    <property type="entry name" value="ChapFlgA"/>
    <property type="match status" value="1"/>
</dbReference>
<keyword evidence="9" id="KW-0282">Flagellum</keyword>
<dbReference type="InterPro" id="IPR039246">
    <property type="entry name" value="Flagellar_FlgA"/>
</dbReference>
<dbReference type="GO" id="GO:0044780">
    <property type="term" value="P:bacterial-type flagellum assembly"/>
    <property type="evidence" value="ECO:0007669"/>
    <property type="project" value="InterPro"/>
</dbReference>
<keyword evidence="7" id="KW-1005">Bacterial flagellum biogenesis</keyword>
<sequence>MKARNYLCFFSLFLFINNSWGSEYTDLAHLVRLSENYLQQQLYKEIPFEDRNNIKISSRPLDYRLKLAPCDKSLTFKDRYNQPIRGNISIKVSCQGINSWAVYIKHRVGLEKDILVLKTDLPKNHILRKEDLSTIKRDIYTLRSGYLNNSSLIVGHQLKRALKAGTMIYHSVLLKPHIIKKGDTINIVAQLGSLSVITPGIALKGGHKGEQIDVENRLSSRIIRAEIVGPNTVAVVL</sequence>
<dbReference type="InterPro" id="IPR013974">
    <property type="entry name" value="SAF"/>
</dbReference>
<comment type="similarity">
    <text evidence="2 7">Belongs to the FlgA family.</text>
</comment>
<evidence type="ECO:0000256" key="4">
    <source>
        <dbReference type="ARBA" id="ARBA00022729"/>
    </source>
</evidence>
<dbReference type="STRING" id="62101.AB835_07015"/>
<feature type="domain" description="SAF" evidence="8">
    <location>
        <begin position="112"/>
        <end position="174"/>
    </location>
</feature>
<dbReference type="AlphaFoldDB" id="A0A1D2QQI0"/>
<evidence type="ECO:0000313" key="9">
    <source>
        <dbReference type="EMBL" id="ODS23804.1"/>
    </source>
</evidence>
<dbReference type="GO" id="GO:0042597">
    <property type="term" value="C:periplasmic space"/>
    <property type="evidence" value="ECO:0007669"/>
    <property type="project" value="UniProtKB-SubCell"/>
</dbReference>
<evidence type="ECO:0000256" key="2">
    <source>
        <dbReference type="ARBA" id="ARBA00010474"/>
    </source>
</evidence>
<keyword evidence="9" id="KW-0969">Cilium</keyword>
<evidence type="ECO:0000259" key="8">
    <source>
        <dbReference type="SMART" id="SM00858"/>
    </source>
</evidence>
<evidence type="ECO:0000256" key="1">
    <source>
        <dbReference type="ARBA" id="ARBA00004418"/>
    </source>
</evidence>
<dbReference type="PANTHER" id="PTHR36307">
    <property type="entry name" value="FLAGELLA BASAL BODY P-RING FORMATION PROTEIN FLGA"/>
    <property type="match status" value="1"/>
</dbReference>
<name>A0A1D2QQI0_9GAMM</name>
<dbReference type="NCBIfam" id="TIGR03170">
    <property type="entry name" value="flgA_cterm"/>
    <property type="match status" value="1"/>
</dbReference>
<keyword evidence="5 7" id="KW-0574">Periplasm</keyword>
<gene>
    <name evidence="9" type="ORF">AB835_07015</name>
</gene>
<accession>A0A1D2QQI0</accession>
<dbReference type="Gene3D" id="3.90.1210.10">
    <property type="entry name" value="Antifreeze-like/N-acetylneuraminic acid synthase C-terminal domain"/>
    <property type="match status" value="1"/>
</dbReference>
<dbReference type="Gene3D" id="2.30.30.760">
    <property type="match status" value="1"/>
</dbReference>
<dbReference type="Pfam" id="PF17656">
    <property type="entry name" value="ChapFlgA_N"/>
    <property type="match status" value="1"/>
</dbReference>
<evidence type="ECO:0000256" key="3">
    <source>
        <dbReference type="ARBA" id="ARBA00014754"/>
    </source>
</evidence>
<evidence type="ECO:0000256" key="7">
    <source>
        <dbReference type="RuleBase" id="RU362063"/>
    </source>
</evidence>
<keyword evidence="4" id="KW-0732">Signal</keyword>
<dbReference type="PANTHER" id="PTHR36307:SF1">
    <property type="entry name" value="FLAGELLA BASAL BODY P-RING FORMATION PROTEIN FLGA"/>
    <property type="match status" value="1"/>
</dbReference>
<comment type="function">
    <text evidence="6 7">Involved in the assembly process of the P-ring formation. It may associate with FlgF on the rod constituting a structure essential for the P-ring assembly or may act as a modulator protein for the P-ring assembly.</text>
</comment>
<proteinExistence type="inferred from homology"/>
<dbReference type="InterPro" id="IPR041231">
    <property type="entry name" value="FlgA_N"/>
</dbReference>
<protein>
    <recommendedName>
        <fullName evidence="3 7">Flagella basal body P-ring formation protein FlgA</fullName>
    </recommendedName>
</protein>
<evidence type="ECO:0000256" key="6">
    <source>
        <dbReference type="ARBA" id="ARBA00025643"/>
    </source>
</evidence>
<keyword evidence="9" id="KW-0966">Cell projection</keyword>
<comment type="caution">
    <text evidence="9">The sequence shown here is derived from an EMBL/GenBank/DDBJ whole genome shotgun (WGS) entry which is preliminary data.</text>
</comment>
<organism evidence="9 10">
    <name type="scientific">Candidatus Endobugula sertula</name>
    <name type="common">Bugula neritina bacterial symbiont</name>
    <dbReference type="NCBI Taxonomy" id="62101"/>
    <lineage>
        <taxon>Bacteria</taxon>
        <taxon>Pseudomonadati</taxon>
        <taxon>Pseudomonadota</taxon>
        <taxon>Gammaproteobacteria</taxon>
        <taxon>Cellvibrionales</taxon>
        <taxon>Cellvibrionaceae</taxon>
        <taxon>Candidatus Endobugula</taxon>
    </lineage>
</organism>
<dbReference type="Proteomes" id="UP000242502">
    <property type="component" value="Unassembled WGS sequence"/>
</dbReference>
<reference evidence="9 10" key="1">
    <citation type="journal article" date="2016" name="Appl. Environ. Microbiol.">
        <title>Lack of Overt Genome Reduction in the Bryostatin-Producing Bryozoan Symbiont "Candidatus Endobugula sertula".</title>
        <authorList>
            <person name="Miller I.J."/>
            <person name="Vanee N."/>
            <person name="Fong S.S."/>
            <person name="Lim-Fong G.E."/>
            <person name="Kwan J.C."/>
        </authorList>
    </citation>
    <scope>NUCLEOTIDE SEQUENCE [LARGE SCALE GENOMIC DNA]</scope>
    <source>
        <strain evidence="9">AB1-4</strain>
    </source>
</reference>
<comment type="subcellular location">
    <subcellularLocation>
        <location evidence="1 7">Periplasm</location>
    </subcellularLocation>
</comment>
<evidence type="ECO:0000256" key="5">
    <source>
        <dbReference type="ARBA" id="ARBA00022764"/>
    </source>
</evidence>
<dbReference type="CDD" id="cd11614">
    <property type="entry name" value="SAF_CpaB_FlgA_like"/>
    <property type="match status" value="1"/>
</dbReference>
<dbReference type="EMBL" id="MDLC01000020">
    <property type="protein sequence ID" value="ODS23804.1"/>
    <property type="molecule type" value="Genomic_DNA"/>
</dbReference>
<dbReference type="InterPro" id="IPR017585">
    <property type="entry name" value="SAF_FlgA"/>
</dbReference>
<evidence type="ECO:0000313" key="10">
    <source>
        <dbReference type="Proteomes" id="UP000242502"/>
    </source>
</evidence>
<dbReference type="SMART" id="SM00858">
    <property type="entry name" value="SAF"/>
    <property type="match status" value="1"/>
</dbReference>